<gene>
    <name evidence="2" type="ORF">CLBCK_24000</name>
</gene>
<dbReference type="Pfam" id="PF11667">
    <property type="entry name" value="DUF3267"/>
    <property type="match status" value="1"/>
</dbReference>
<feature type="transmembrane region" description="Helical" evidence="1">
    <location>
        <begin position="20"/>
        <end position="44"/>
    </location>
</feature>
<feature type="transmembrane region" description="Helical" evidence="1">
    <location>
        <begin position="72"/>
        <end position="90"/>
    </location>
</feature>
<dbReference type="AlphaFoldDB" id="A0A1S8S6X3"/>
<evidence type="ECO:0000256" key="1">
    <source>
        <dbReference type="SAM" id="Phobius"/>
    </source>
</evidence>
<protein>
    <recommendedName>
        <fullName evidence="4">DUF3267 domain-containing protein</fullName>
    </recommendedName>
</protein>
<evidence type="ECO:0000313" key="2">
    <source>
        <dbReference type="EMBL" id="OOM61266.1"/>
    </source>
</evidence>
<comment type="caution">
    <text evidence="2">The sequence shown here is derived from an EMBL/GenBank/DDBJ whole genome shotgun (WGS) entry which is preliminary data.</text>
</comment>
<dbReference type="Proteomes" id="UP000190973">
    <property type="component" value="Unassembled WGS sequence"/>
</dbReference>
<keyword evidence="1" id="KW-0812">Transmembrane</keyword>
<keyword evidence="1" id="KW-1133">Transmembrane helix</keyword>
<reference evidence="2 3" key="1">
    <citation type="submission" date="2016-05" db="EMBL/GenBank/DDBJ databases">
        <title>Microbial solvent formation.</title>
        <authorList>
            <person name="Poehlein A."/>
            <person name="Montoya Solano J.D."/>
            <person name="Flitsch S."/>
            <person name="Krabben P."/>
            <person name="Duerre P."/>
            <person name="Daniel R."/>
        </authorList>
    </citation>
    <scope>NUCLEOTIDE SEQUENCE [LARGE SCALE GENOMIC DNA]</scope>
    <source>
        <strain evidence="2 3">DSM 53</strain>
    </source>
</reference>
<sequence length="142" mass="15765">MLLQNESINVTGNTLLDINIFMVVIFIPIIFVHELLHGAVYRLFGGKIRFGFKGLYAYTQETSCIALHRTKFLLVLLASVTIISMTSVFIPKSIGGIVFLLNLLGSTGDLLMAFYLCKSNENSYVVDESYGFDVVDGNLQSK</sequence>
<accession>A0A1S8S6X3</accession>
<evidence type="ECO:0000313" key="3">
    <source>
        <dbReference type="Proteomes" id="UP000190973"/>
    </source>
</evidence>
<organism evidence="2 3">
    <name type="scientific">Clostridium beijerinckii</name>
    <name type="common">Clostridium MP</name>
    <dbReference type="NCBI Taxonomy" id="1520"/>
    <lineage>
        <taxon>Bacteria</taxon>
        <taxon>Bacillati</taxon>
        <taxon>Bacillota</taxon>
        <taxon>Clostridia</taxon>
        <taxon>Eubacteriales</taxon>
        <taxon>Clostridiaceae</taxon>
        <taxon>Clostridium</taxon>
    </lineage>
</organism>
<name>A0A1S8S6X3_CLOBE</name>
<proteinExistence type="predicted"/>
<dbReference type="InterPro" id="IPR021683">
    <property type="entry name" value="DUF3267"/>
</dbReference>
<dbReference type="EMBL" id="LZZI01000038">
    <property type="protein sequence ID" value="OOM61266.1"/>
    <property type="molecule type" value="Genomic_DNA"/>
</dbReference>
<feature type="transmembrane region" description="Helical" evidence="1">
    <location>
        <begin position="96"/>
        <end position="117"/>
    </location>
</feature>
<keyword evidence="1" id="KW-0472">Membrane</keyword>
<evidence type="ECO:0008006" key="4">
    <source>
        <dbReference type="Google" id="ProtNLM"/>
    </source>
</evidence>